<dbReference type="InterPro" id="IPR002559">
    <property type="entry name" value="Transposase_11"/>
</dbReference>
<dbReference type="Pfam" id="PF05598">
    <property type="entry name" value="DUF772"/>
    <property type="match status" value="1"/>
</dbReference>
<dbReference type="GO" id="GO:0004803">
    <property type="term" value="F:transposase activity"/>
    <property type="evidence" value="ECO:0007669"/>
    <property type="project" value="InterPro"/>
</dbReference>
<evidence type="ECO:0000313" key="3">
    <source>
        <dbReference type="EMBL" id="MBH8578014.1"/>
    </source>
</evidence>
<dbReference type="PANTHER" id="PTHR33803:SF3">
    <property type="entry name" value="BLL1974 PROTEIN"/>
    <property type="match status" value="1"/>
</dbReference>
<dbReference type="PANTHER" id="PTHR33803">
    <property type="entry name" value="IS1478 TRANSPOSASE"/>
    <property type="match status" value="1"/>
</dbReference>
<gene>
    <name evidence="3" type="ORF">I8752_34725</name>
</gene>
<dbReference type="Proteomes" id="UP000662314">
    <property type="component" value="Unassembled WGS sequence"/>
</dbReference>
<dbReference type="GO" id="GO:0003677">
    <property type="term" value="F:DNA binding"/>
    <property type="evidence" value="ECO:0007669"/>
    <property type="project" value="InterPro"/>
</dbReference>
<dbReference type="RefSeq" id="WP_214436692.1">
    <property type="nucleotide sequence ID" value="NZ_CAWPUQ010000242.1"/>
</dbReference>
<feature type="domain" description="Transposase IS4-like" evidence="1">
    <location>
        <begin position="326"/>
        <end position="454"/>
    </location>
</feature>
<organism evidence="3 4">
    <name type="scientific">Dendronalium phyllosphericum CENA369</name>
    <dbReference type="NCBI Taxonomy" id="1725256"/>
    <lineage>
        <taxon>Bacteria</taxon>
        <taxon>Bacillati</taxon>
        <taxon>Cyanobacteriota</taxon>
        <taxon>Cyanophyceae</taxon>
        <taxon>Nostocales</taxon>
        <taxon>Nostocaceae</taxon>
        <taxon>Dendronalium</taxon>
        <taxon>Dendronalium phyllosphericum</taxon>
    </lineage>
</organism>
<dbReference type="Pfam" id="PF01609">
    <property type="entry name" value="DDE_Tnp_1"/>
    <property type="match status" value="1"/>
</dbReference>
<evidence type="ECO:0000259" key="2">
    <source>
        <dbReference type="Pfam" id="PF05598"/>
    </source>
</evidence>
<feature type="domain" description="Transposase InsH N-terminal" evidence="2">
    <location>
        <begin position="28"/>
        <end position="114"/>
    </location>
</feature>
<proteinExistence type="predicted"/>
<evidence type="ECO:0000313" key="4">
    <source>
        <dbReference type="Proteomes" id="UP000662314"/>
    </source>
</evidence>
<evidence type="ECO:0000259" key="1">
    <source>
        <dbReference type="Pfam" id="PF01609"/>
    </source>
</evidence>
<comment type="caution">
    <text evidence="3">The sequence shown here is derived from an EMBL/GenBank/DDBJ whole genome shotgun (WGS) entry which is preliminary data.</text>
</comment>
<dbReference type="EMBL" id="JAECZA010000304">
    <property type="protein sequence ID" value="MBH8578014.1"/>
    <property type="molecule type" value="Genomic_DNA"/>
</dbReference>
<sequence length="469" mass="54365">MLQKKYHIDREFKIILLLFGEMDEQMTQIDHLLCDDNLLELMEADLSKRYPLSSKTGRKSTPVEVIFRMLTLKHLRGLSYEKTIKNVKESLILRQFCRIYFHPLPNKSTLIRWANTLSEKTLAQINQRLTQIATQLQITQGRKIRTDGTVVATNIHFPSDNNLLCDGVKVISRILSQAKPIILANSPTVNLGIFRNRYRTARRISRQIDSLSKTRNESGKHKRKQAYIKLIEVTKAAIKQAQKVKTLLERLEHLKSQKILQKWETFLPRIEQVVEQTSRRILNQEKVSVASKIVSIFEVHTDIICRGKPNLDVEFGRKVWLDEVDGGIVSNYRVLKGNPHDTQQLVSSLDQHIKNFGYPPKLVSSDRGVYSQSNENYAQTLGIKQVILPKGGYRSKERIQHERKRNFRKGRHWHNGVEGRISFLKRCFGFQRCLYRGDIGFKRWVGWGIIAHNLTIIGRVLVSQARNVN</sequence>
<protein>
    <submittedName>
        <fullName evidence="3">ISNCY family transposase</fullName>
    </submittedName>
</protein>
<dbReference type="AlphaFoldDB" id="A0A8J7LKS1"/>
<keyword evidence="4" id="KW-1185">Reference proteome</keyword>
<name>A0A8J7LKS1_9NOST</name>
<reference evidence="3 4" key="1">
    <citation type="journal article" date="2021" name="Int. J. Syst. Evol. Microbiol.">
        <title>Amazonocrinis nigriterrae gen. nov., sp. nov., Atlanticothrix silvestris gen. nov., sp. nov. and Dendronalium phyllosphericum gen. nov., sp. nov., nostocacean cyanobacteria from Brazilian environments.</title>
        <authorList>
            <person name="Alvarenga D.O."/>
            <person name="Andreote A.P.D."/>
            <person name="Branco L.H.Z."/>
            <person name="Delbaje E."/>
            <person name="Cruz R.B."/>
            <person name="Varani A.M."/>
            <person name="Fiore M.F."/>
        </authorList>
    </citation>
    <scope>NUCLEOTIDE SEQUENCE [LARGE SCALE GENOMIC DNA]</scope>
    <source>
        <strain evidence="3 4">CENA369</strain>
    </source>
</reference>
<dbReference type="GO" id="GO:0006313">
    <property type="term" value="P:DNA transposition"/>
    <property type="evidence" value="ECO:0007669"/>
    <property type="project" value="InterPro"/>
</dbReference>
<accession>A0A8J7LKS1</accession>
<dbReference type="NCBIfam" id="NF033593">
    <property type="entry name" value="transpos_ISNCY_1"/>
    <property type="match status" value="1"/>
</dbReference>
<dbReference type="InterPro" id="IPR008490">
    <property type="entry name" value="Transposase_InsH_N"/>
</dbReference>